<dbReference type="Proteomes" id="UP001146120">
    <property type="component" value="Unassembled WGS sequence"/>
</dbReference>
<name>A0AAV2YPY2_9STRA</name>
<feature type="coiled-coil region" evidence="2">
    <location>
        <begin position="136"/>
        <end position="163"/>
    </location>
</feature>
<feature type="region of interest" description="Disordered" evidence="3">
    <location>
        <begin position="1"/>
        <end position="66"/>
    </location>
</feature>
<dbReference type="InterPro" id="IPR027417">
    <property type="entry name" value="P-loop_NTPase"/>
</dbReference>
<evidence type="ECO:0000313" key="6">
    <source>
        <dbReference type="Proteomes" id="UP001146120"/>
    </source>
</evidence>
<evidence type="ECO:0000313" key="5">
    <source>
        <dbReference type="EMBL" id="DAZ95846.1"/>
    </source>
</evidence>
<feature type="compositionally biased region" description="Low complexity" evidence="3">
    <location>
        <begin position="85"/>
        <end position="114"/>
    </location>
</feature>
<dbReference type="Pfam" id="PF24883">
    <property type="entry name" value="NPHP3_N"/>
    <property type="match status" value="1"/>
</dbReference>
<keyword evidence="2" id="KW-0175">Coiled coil</keyword>
<organism evidence="5 6">
    <name type="scientific">Lagenidium giganteum</name>
    <dbReference type="NCBI Taxonomy" id="4803"/>
    <lineage>
        <taxon>Eukaryota</taxon>
        <taxon>Sar</taxon>
        <taxon>Stramenopiles</taxon>
        <taxon>Oomycota</taxon>
        <taxon>Peronosporomycetes</taxon>
        <taxon>Pythiales</taxon>
        <taxon>Pythiaceae</taxon>
    </lineage>
</organism>
<feature type="region of interest" description="Disordered" evidence="3">
    <location>
        <begin position="197"/>
        <end position="225"/>
    </location>
</feature>
<evidence type="ECO:0000256" key="1">
    <source>
        <dbReference type="ARBA" id="ARBA00022737"/>
    </source>
</evidence>
<keyword evidence="1" id="KW-0677">Repeat</keyword>
<keyword evidence="6" id="KW-1185">Reference proteome</keyword>
<dbReference type="PANTHER" id="PTHR10039:SF16">
    <property type="entry name" value="GPI INOSITOL-DEACYLASE"/>
    <property type="match status" value="1"/>
</dbReference>
<dbReference type="InterPro" id="IPR056884">
    <property type="entry name" value="NPHP3-like_N"/>
</dbReference>
<evidence type="ECO:0000256" key="3">
    <source>
        <dbReference type="SAM" id="MobiDB-lite"/>
    </source>
</evidence>
<dbReference type="EMBL" id="DAKRPA010000187">
    <property type="protein sequence ID" value="DAZ95846.1"/>
    <property type="molecule type" value="Genomic_DNA"/>
</dbReference>
<gene>
    <name evidence="5" type="ORF">N0F65_009120</name>
</gene>
<dbReference type="AlphaFoldDB" id="A0AAV2YPY2"/>
<comment type="caution">
    <text evidence="5">The sequence shown here is derived from an EMBL/GenBank/DDBJ whole genome shotgun (WGS) entry which is preliminary data.</text>
</comment>
<feature type="compositionally biased region" description="Low complexity" evidence="3">
    <location>
        <begin position="664"/>
        <end position="676"/>
    </location>
</feature>
<feature type="region of interest" description="Disordered" evidence="3">
    <location>
        <begin position="659"/>
        <end position="683"/>
    </location>
</feature>
<feature type="region of interest" description="Disordered" evidence="3">
    <location>
        <begin position="79"/>
        <end position="114"/>
    </location>
</feature>
<dbReference type="PANTHER" id="PTHR10039">
    <property type="entry name" value="AMELOGENIN"/>
    <property type="match status" value="1"/>
</dbReference>
<protein>
    <recommendedName>
        <fullName evidence="4">Nephrocystin 3-like N-terminal domain-containing protein</fullName>
    </recommendedName>
</protein>
<dbReference type="Gene3D" id="3.40.50.300">
    <property type="entry name" value="P-loop containing nucleotide triphosphate hydrolases"/>
    <property type="match status" value="1"/>
</dbReference>
<feature type="compositionally biased region" description="Basic residues" evidence="3">
    <location>
        <begin position="1"/>
        <end position="14"/>
    </location>
</feature>
<evidence type="ECO:0000259" key="4">
    <source>
        <dbReference type="Pfam" id="PF24883"/>
    </source>
</evidence>
<sequence>MFRFSKKKSSKAKPSRLERAQSDGMRTQQRATESVVEARRTTNKTVQEPPSFRHTSNGTLDPVSGGDDVEDVFYNLNSMNGAAPSRNTSIRASSRSSTRSTTVQQTTSRSTQNLQVLQENEELLSAHGTLADSADMTAMRAEMQQIKEEMQAIRREMMNEMHLTRYDVLKEVTLLKGTIAQLVTLLQEGGVQGLVTTENEPQPELSPEEVSAISRPPVKYSPKPSRATVAREDSLQSILRGSSRMTQLAPVADSALSKPLSQDQINRLFPLVDSAHDIEQCTRNLEPGSRQFVFDRVQQWLEGQLNAGQDMLLALVGEGGSGKSTVAGALCDKFHEVIVAQHFCKFDRKAKSSPRNVLLSLVNQLTTNLPLFKNQLARLNLRYVLEETDVTTLANKILLEPLNSMDEPVTSKVIVIDGLDQCRNQKDQCNDLLDFLSAIVSHCPAWLGFLITSKPSPEFAAKLPITSVIDFSSKNEQYLADTSVMIDDVLAGLFAEADLPEAKRVLREKSKGNLAYLQFTKQALSQPGMDDEEGSMPIDMLYDLPDSLHEIYEEIFEDKFGKGRNRLWKRVQPLLELIASAAAGPYALMTEDHAREHFSFSKEDLRTVRRSFMDIVAVRHGVYRIEGSTLYEWLTDDRRVGQQFYINTTSGVATLRAIARQESDQTSTSSSESSSDGRPPRRR</sequence>
<dbReference type="SUPFAM" id="SSF52540">
    <property type="entry name" value="P-loop containing nucleoside triphosphate hydrolases"/>
    <property type="match status" value="1"/>
</dbReference>
<feature type="compositionally biased region" description="Polar residues" evidence="3">
    <location>
        <begin position="43"/>
        <end position="59"/>
    </location>
</feature>
<accession>A0AAV2YPY2</accession>
<proteinExistence type="predicted"/>
<reference evidence="5" key="1">
    <citation type="submission" date="2022-11" db="EMBL/GenBank/DDBJ databases">
        <authorList>
            <person name="Morgan W.R."/>
            <person name="Tartar A."/>
        </authorList>
    </citation>
    <scope>NUCLEOTIDE SEQUENCE</scope>
    <source>
        <strain evidence="5">ARSEF 373</strain>
    </source>
</reference>
<feature type="domain" description="Nephrocystin 3-like N-terminal" evidence="4">
    <location>
        <begin position="296"/>
        <end position="453"/>
    </location>
</feature>
<reference evidence="5" key="2">
    <citation type="journal article" date="2023" name="Microbiol Resour">
        <title>Decontamination and Annotation of the Draft Genome Sequence of the Oomycete Lagenidium giganteum ARSEF 373.</title>
        <authorList>
            <person name="Morgan W.R."/>
            <person name="Tartar A."/>
        </authorList>
    </citation>
    <scope>NUCLEOTIDE SEQUENCE</scope>
    <source>
        <strain evidence="5">ARSEF 373</strain>
    </source>
</reference>
<evidence type="ECO:0000256" key="2">
    <source>
        <dbReference type="SAM" id="Coils"/>
    </source>
</evidence>